<dbReference type="InterPro" id="IPR016032">
    <property type="entry name" value="Sig_transdc_resp-reg_C-effctor"/>
</dbReference>
<protein>
    <recommendedName>
        <fullName evidence="4">HTH luxR-type domain-containing protein</fullName>
    </recommendedName>
</protein>
<dbReference type="PANTHER" id="PTHR16305">
    <property type="entry name" value="TESTICULAR SOLUBLE ADENYLYL CYCLASE"/>
    <property type="match status" value="1"/>
</dbReference>
<dbReference type="GO" id="GO:0005524">
    <property type="term" value="F:ATP binding"/>
    <property type="evidence" value="ECO:0007669"/>
    <property type="project" value="UniProtKB-KW"/>
</dbReference>
<reference evidence="5 6" key="1">
    <citation type="submission" date="2019-06" db="EMBL/GenBank/DDBJ databases">
        <title>Whole genome shotgun sequence of Pseudonocardia hydrocarbonoxydans NBRC 14498.</title>
        <authorList>
            <person name="Hosoyama A."/>
            <person name="Uohara A."/>
            <person name="Ohji S."/>
            <person name="Ichikawa N."/>
        </authorList>
    </citation>
    <scope>NUCLEOTIDE SEQUENCE [LARGE SCALE GENOMIC DNA]</scope>
    <source>
        <strain evidence="5 6">NBRC 14498</strain>
    </source>
</reference>
<keyword evidence="1" id="KW-0547">Nucleotide-binding</keyword>
<proteinExistence type="predicted"/>
<dbReference type="SMART" id="SM00421">
    <property type="entry name" value="HTH_LUXR"/>
    <property type="match status" value="1"/>
</dbReference>
<dbReference type="Gene3D" id="3.40.50.300">
    <property type="entry name" value="P-loop containing nucleotide triphosphate hydrolases"/>
    <property type="match status" value="1"/>
</dbReference>
<dbReference type="Proteomes" id="UP000320338">
    <property type="component" value="Unassembled WGS sequence"/>
</dbReference>
<accession>A0A4Y3WKY2</accession>
<dbReference type="PROSITE" id="PS00622">
    <property type="entry name" value="HTH_LUXR_1"/>
    <property type="match status" value="1"/>
</dbReference>
<dbReference type="GO" id="GO:0004016">
    <property type="term" value="F:adenylate cyclase activity"/>
    <property type="evidence" value="ECO:0007669"/>
    <property type="project" value="TreeGrafter"/>
</dbReference>
<organism evidence="5 6">
    <name type="scientific">Pseudonocardia hydrocarbonoxydans</name>
    <dbReference type="NCBI Taxonomy" id="76726"/>
    <lineage>
        <taxon>Bacteria</taxon>
        <taxon>Bacillati</taxon>
        <taxon>Actinomycetota</taxon>
        <taxon>Actinomycetes</taxon>
        <taxon>Pseudonocardiales</taxon>
        <taxon>Pseudonocardiaceae</taxon>
        <taxon>Pseudonocardia</taxon>
    </lineage>
</organism>
<name>A0A4Y3WKY2_9PSEU</name>
<keyword evidence="6" id="KW-1185">Reference proteome</keyword>
<feature type="domain" description="HTH luxR-type" evidence="4">
    <location>
        <begin position="869"/>
        <end position="934"/>
    </location>
</feature>
<comment type="caution">
    <text evidence="5">The sequence shown here is derived from an EMBL/GenBank/DDBJ whole genome shotgun (WGS) entry which is preliminary data.</text>
</comment>
<dbReference type="SUPFAM" id="SSF52540">
    <property type="entry name" value="P-loop containing nucleoside triphosphate hydrolases"/>
    <property type="match status" value="1"/>
</dbReference>
<evidence type="ECO:0000313" key="5">
    <source>
        <dbReference type="EMBL" id="GEC19444.1"/>
    </source>
</evidence>
<evidence type="ECO:0000259" key="4">
    <source>
        <dbReference type="PROSITE" id="PS50043"/>
    </source>
</evidence>
<evidence type="ECO:0000313" key="6">
    <source>
        <dbReference type="Proteomes" id="UP000320338"/>
    </source>
</evidence>
<dbReference type="PANTHER" id="PTHR16305:SF35">
    <property type="entry name" value="TRANSCRIPTIONAL ACTIVATOR DOMAIN"/>
    <property type="match status" value="1"/>
</dbReference>
<dbReference type="GO" id="GO:0005737">
    <property type="term" value="C:cytoplasm"/>
    <property type="evidence" value="ECO:0007669"/>
    <property type="project" value="TreeGrafter"/>
</dbReference>
<evidence type="ECO:0000256" key="3">
    <source>
        <dbReference type="SAM" id="MobiDB-lite"/>
    </source>
</evidence>
<dbReference type="AlphaFoldDB" id="A0A4Y3WKY2"/>
<evidence type="ECO:0000256" key="2">
    <source>
        <dbReference type="ARBA" id="ARBA00022840"/>
    </source>
</evidence>
<dbReference type="Gene3D" id="1.10.10.10">
    <property type="entry name" value="Winged helix-like DNA-binding domain superfamily/Winged helix DNA-binding domain"/>
    <property type="match status" value="1"/>
</dbReference>
<dbReference type="CDD" id="cd06170">
    <property type="entry name" value="LuxR_C_like"/>
    <property type="match status" value="1"/>
</dbReference>
<feature type="region of interest" description="Disordered" evidence="3">
    <location>
        <begin position="706"/>
        <end position="725"/>
    </location>
</feature>
<gene>
    <name evidence="5" type="ORF">PHY01_17270</name>
</gene>
<dbReference type="GO" id="GO:0006355">
    <property type="term" value="P:regulation of DNA-templated transcription"/>
    <property type="evidence" value="ECO:0007669"/>
    <property type="project" value="InterPro"/>
</dbReference>
<dbReference type="SUPFAM" id="SSF46894">
    <property type="entry name" value="C-terminal effector domain of the bipartite response regulators"/>
    <property type="match status" value="1"/>
</dbReference>
<dbReference type="InterPro" id="IPR000792">
    <property type="entry name" value="Tscrpt_reg_LuxR_C"/>
</dbReference>
<dbReference type="EMBL" id="BJNG01000015">
    <property type="protein sequence ID" value="GEC19444.1"/>
    <property type="molecule type" value="Genomic_DNA"/>
</dbReference>
<keyword evidence="2" id="KW-0067">ATP-binding</keyword>
<dbReference type="InterPro" id="IPR036388">
    <property type="entry name" value="WH-like_DNA-bd_sf"/>
</dbReference>
<sequence>MRNYADPVIASDPAGLVGRVREFDRLIALLDDSVAHRTGAAVTVVGEPGIGKSALVGAVVGHARASGWAVLHGRGHDLEGLLAFGPLAAALGGYLHRLPRARRATYTDGLGSLASVIEGLAVEGADPGRTADRSRVFQAVALLLGRIAADAPVLLVVDDLQWADPATVDVLRYLGDDLEALGVVLLVALRTATSRPDVRGLVSALARLPRHEAVTLRRLDATGVAALAAGVLGSPPGPALVGLLERRSAGTPLVVRALLQDLRARDALRAGPGGWTSAEPDPDTPAHLLELFGAGLDRLAEDRRRVLELVCLGGEPVPHARLVELAGDADGLPAAVDDLRAAGLLVEDVEHGRVRYAPAHPLVADAALARLGEAARAALHARYVAVLESAPRVPPDVLARHHLGARDVVGPDRARPVLAAAGSAALRRAAPDTALRWLTAAADMAGDDPAVHGPLLFDIGVARQQCGDTTGAVRALREATDRLAAAGQPRAAATASVVAARLAWLRDDLTGARRSSALTLELAAGADPATRAATAQAHALQLVCLGDEPAAALAVLDGVDVAAVPDPGTRERLAGYGRYVRMVAGSGAAADALAALHPATSRCADERLEQTCSNARLELAVLLGRWSDLDAELVTAQRLGEGGSGPLRSWRTPLALFHRRFATGDWAGADDVVTELAASPRGAQWAAEVHALRAWMALHRGEVTGPQGLADRRGPDGEPLVPQGPDRDLRRVLRALAGAPGPVPRGYLVMFEWWRLLALVRAAAGRRELLAAADDLDRLGGPGTAPAALAARARASAATRPGEAARHAALAASTFDALGMPVDAATVRVEAAERGAGRDGLAADLALLDRLGAAPLAERARRLLGRPAAAPAGPVLTPREREVAELVTDGLSNAAIAERLVVSVRTVTSHLDHVYTKLGIGSRTELAREMRSTH</sequence>
<dbReference type="InterPro" id="IPR027417">
    <property type="entry name" value="P-loop_NTPase"/>
</dbReference>
<dbReference type="Pfam" id="PF00196">
    <property type="entry name" value="GerE"/>
    <property type="match status" value="1"/>
</dbReference>
<dbReference type="Pfam" id="PF13191">
    <property type="entry name" value="AAA_16"/>
    <property type="match status" value="1"/>
</dbReference>
<evidence type="ECO:0000256" key="1">
    <source>
        <dbReference type="ARBA" id="ARBA00022741"/>
    </source>
</evidence>
<dbReference type="PRINTS" id="PR00038">
    <property type="entry name" value="HTHLUXR"/>
</dbReference>
<dbReference type="InterPro" id="IPR041664">
    <property type="entry name" value="AAA_16"/>
</dbReference>
<dbReference type="PROSITE" id="PS50043">
    <property type="entry name" value="HTH_LUXR_2"/>
    <property type="match status" value="1"/>
</dbReference>
<dbReference type="GO" id="GO:0003677">
    <property type="term" value="F:DNA binding"/>
    <property type="evidence" value="ECO:0007669"/>
    <property type="project" value="InterPro"/>
</dbReference>